<gene>
    <name evidence="4" type="ORF">MD535_23990</name>
</gene>
<dbReference type="SUPFAM" id="SSF53041">
    <property type="entry name" value="Resolvase-like"/>
    <property type="match status" value="1"/>
</dbReference>
<evidence type="ECO:0000313" key="5">
    <source>
        <dbReference type="Proteomes" id="UP001155587"/>
    </source>
</evidence>
<name>A0A9X3HYQ7_9VIBR</name>
<dbReference type="SMART" id="SM00857">
    <property type="entry name" value="Resolvase"/>
    <property type="match status" value="1"/>
</dbReference>
<dbReference type="Pfam" id="PF00239">
    <property type="entry name" value="Resolvase"/>
    <property type="match status" value="1"/>
</dbReference>
<reference evidence="4" key="1">
    <citation type="submission" date="2022-02" db="EMBL/GenBank/DDBJ databases">
        <title>Vibrio sp. nov, a new bacterium isolated from seawater.</title>
        <authorList>
            <person name="Yuan Y."/>
        </authorList>
    </citation>
    <scope>NUCLEOTIDE SEQUENCE</scope>
    <source>
        <strain evidence="4">ZSDZ65</strain>
    </source>
</reference>
<dbReference type="PROSITE" id="PS51736">
    <property type="entry name" value="RECOMBINASES_3"/>
    <property type="match status" value="1"/>
</dbReference>
<evidence type="ECO:0000256" key="2">
    <source>
        <dbReference type="ARBA" id="ARBA00023172"/>
    </source>
</evidence>
<dbReference type="EMBL" id="JAKRRY010000059">
    <property type="protein sequence ID" value="MCW8349055.1"/>
    <property type="molecule type" value="Genomic_DNA"/>
</dbReference>
<keyword evidence="5" id="KW-1185">Reference proteome</keyword>
<dbReference type="AlphaFoldDB" id="A0A9X3HYQ7"/>
<evidence type="ECO:0000259" key="3">
    <source>
        <dbReference type="PROSITE" id="PS51736"/>
    </source>
</evidence>
<protein>
    <submittedName>
        <fullName evidence="4">Recombinase family protein</fullName>
    </submittedName>
</protein>
<keyword evidence="1" id="KW-0238">DNA-binding</keyword>
<organism evidence="4 5">
    <name type="scientific">Vibrio qingdaonensis</name>
    <dbReference type="NCBI Taxonomy" id="2829491"/>
    <lineage>
        <taxon>Bacteria</taxon>
        <taxon>Pseudomonadati</taxon>
        <taxon>Pseudomonadota</taxon>
        <taxon>Gammaproteobacteria</taxon>
        <taxon>Vibrionales</taxon>
        <taxon>Vibrionaceae</taxon>
        <taxon>Vibrio</taxon>
    </lineage>
</organism>
<dbReference type="PANTHER" id="PTHR30461">
    <property type="entry name" value="DNA-INVERTASE FROM LAMBDOID PROPHAGE"/>
    <property type="match status" value="1"/>
</dbReference>
<sequence>MIFGYQRISTKEQEFDLQTDALRKYGCEKIFSDIASGAKTSRPALNELITQLRPHDVIVVYKLDRLGRSLKHLIELIDSFTNMEVGIVSLNDPIEALLQIKHGWLI</sequence>
<evidence type="ECO:0000313" key="4">
    <source>
        <dbReference type="EMBL" id="MCW8349055.1"/>
    </source>
</evidence>
<dbReference type="PANTHER" id="PTHR30461:SF2">
    <property type="entry name" value="SERINE RECOMBINASE PINE-RELATED"/>
    <property type="match status" value="1"/>
</dbReference>
<comment type="caution">
    <text evidence="4">The sequence shown here is derived from an EMBL/GenBank/DDBJ whole genome shotgun (WGS) entry which is preliminary data.</text>
</comment>
<accession>A0A9X3HYQ7</accession>
<dbReference type="Gene3D" id="3.40.50.1390">
    <property type="entry name" value="Resolvase, N-terminal catalytic domain"/>
    <property type="match status" value="1"/>
</dbReference>
<evidence type="ECO:0000256" key="1">
    <source>
        <dbReference type="ARBA" id="ARBA00023125"/>
    </source>
</evidence>
<dbReference type="InterPro" id="IPR036162">
    <property type="entry name" value="Resolvase-like_N_sf"/>
</dbReference>
<dbReference type="InterPro" id="IPR050639">
    <property type="entry name" value="SSR_resolvase"/>
</dbReference>
<dbReference type="InterPro" id="IPR006119">
    <property type="entry name" value="Resolv_N"/>
</dbReference>
<dbReference type="Proteomes" id="UP001155587">
    <property type="component" value="Unassembled WGS sequence"/>
</dbReference>
<dbReference type="CDD" id="cd03768">
    <property type="entry name" value="SR_ResInv"/>
    <property type="match status" value="1"/>
</dbReference>
<dbReference type="GO" id="GO:0000150">
    <property type="term" value="F:DNA strand exchange activity"/>
    <property type="evidence" value="ECO:0007669"/>
    <property type="project" value="InterPro"/>
</dbReference>
<dbReference type="RefSeq" id="WP_265677696.1">
    <property type="nucleotide sequence ID" value="NZ_JAKRRY010000059.1"/>
</dbReference>
<feature type="domain" description="Resolvase/invertase-type recombinase catalytic" evidence="3">
    <location>
        <begin position="1"/>
        <end position="106"/>
    </location>
</feature>
<keyword evidence="2" id="KW-0233">DNA recombination</keyword>
<dbReference type="GO" id="GO:0003677">
    <property type="term" value="F:DNA binding"/>
    <property type="evidence" value="ECO:0007669"/>
    <property type="project" value="UniProtKB-KW"/>
</dbReference>
<proteinExistence type="predicted"/>